<evidence type="ECO:0000313" key="3">
    <source>
        <dbReference type="EMBL" id="MEH8019555.1"/>
    </source>
</evidence>
<feature type="region of interest" description="Disordered" evidence="1">
    <location>
        <begin position="158"/>
        <end position="255"/>
    </location>
</feature>
<name>A0ABU8CC40_9GAMM</name>
<gene>
    <name evidence="3" type="ORF">MN202_20155</name>
</gene>
<dbReference type="InterPro" id="IPR028190">
    <property type="entry name" value="Ntox21"/>
</dbReference>
<feature type="compositionally biased region" description="Polar residues" evidence="1">
    <location>
        <begin position="210"/>
        <end position="220"/>
    </location>
</feature>
<evidence type="ECO:0000313" key="4">
    <source>
        <dbReference type="Proteomes" id="UP001375382"/>
    </source>
</evidence>
<reference evidence="3 4" key="1">
    <citation type="journal article" date="2023" name="Ecotoxicol. Environ. Saf.">
        <title>Mercury remediation potential of mercury-resistant strain Rheinheimera metallidurans sp. nov. isolated from a municipal waste dumping site.</title>
        <authorList>
            <person name="Yadav V."/>
            <person name="Manjhi A."/>
            <person name="Vadakedath N."/>
        </authorList>
    </citation>
    <scope>NUCLEOTIDE SEQUENCE [LARGE SCALE GENOMIC DNA]</scope>
    <source>
        <strain evidence="3 4">E-49</strain>
    </source>
</reference>
<feature type="region of interest" description="Disordered" evidence="1">
    <location>
        <begin position="37"/>
        <end position="80"/>
    </location>
</feature>
<feature type="compositionally biased region" description="Polar residues" evidence="1">
    <location>
        <begin position="60"/>
        <end position="80"/>
    </location>
</feature>
<sequence>MNNPLAGTDPTGYMGCAASKIDTVCARTDANHGGFAEPGAIPSGISSGGAGKGNGVSPSQPAQVTQQLNTTELQSQTKNSDSVEAKWVGEGIVQTGEDTYAGTAHCDADCYSRANRDSMQYGSATLMLTLVAIDGPAPVGDVLAGLVGISIIIHNMSSDRPDPLMSMRDAAGIGSPMPDPNDPDRGSNDPKLNNKEADKILRKKGYKPQKQLSSQSNTVYYNPKGQPKYLVRSNTSHRGDAFKGYNSPRDIKLDNRAGSYDVNLNRVGK</sequence>
<feature type="domain" description="Novel toxin 21" evidence="2">
    <location>
        <begin position="202"/>
        <end position="268"/>
    </location>
</feature>
<evidence type="ECO:0000259" key="2">
    <source>
        <dbReference type="Pfam" id="PF15526"/>
    </source>
</evidence>
<dbReference type="InterPro" id="IPR038181">
    <property type="entry name" value="Ntox21_sf"/>
</dbReference>
<protein>
    <submittedName>
        <fullName evidence="3">Toxin C-terminal domain-containing protein</fullName>
    </submittedName>
</protein>
<comment type="caution">
    <text evidence="3">The sequence shown here is derived from an EMBL/GenBank/DDBJ whole genome shotgun (WGS) entry which is preliminary data.</text>
</comment>
<organism evidence="3 4">
    <name type="scientific">Rheinheimera muenzenbergensis</name>
    <dbReference type="NCBI Taxonomy" id="1193628"/>
    <lineage>
        <taxon>Bacteria</taxon>
        <taxon>Pseudomonadati</taxon>
        <taxon>Pseudomonadota</taxon>
        <taxon>Gammaproteobacteria</taxon>
        <taxon>Chromatiales</taxon>
        <taxon>Chromatiaceae</taxon>
        <taxon>Rheinheimera</taxon>
    </lineage>
</organism>
<feature type="compositionally biased region" description="Basic and acidic residues" evidence="1">
    <location>
        <begin position="182"/>
        <end position="200"/>
    </location>
</feature>
<accession>A0ABU8CC40</accession>
<dbReference type="CDD" id="cd20685">
    <property type="entry name" value="CdiA-CT_Ecl_RNase-like"/>
    <property type="match status" value="1"/>
</dbReference>
<dbReference type="EMBL" id="JALAAR010000032">
    <property type="protein sequence ID" value="MEH8019555.1"/>
    <property type="molecule type" value="Genomic_DNA"/>
</dbReference>
<evidence type="ECO:0000256" key="1">
    <source>
        <dbReference type="SAM" id="MobiDB-lite"/>
    </source>
</evidence>
<proteinExistence type="predicted"/>
<dbReference type="Gene3D" id="3.10.380.20">
    <property type="entry name" value="Novel toxin 21 (CdiA), C-terminal domain"/>
    <property type="match status" value="1"/>
</dbReference>
<dbReference type="Pfam" id="PF15526">
    <property type="entry name" value="Ntox21"/>
    <property type="match status" value="1"/>
</dbReference>
<keyword evidence="4" id="KW-1185">Reference proteome</keyword>
<dbReference type="Proteomes" id="UP001375382">
    <property type="component" value="Unassembled WGS sequence"/>
</dbReference>